<dbReference type="PROSITE" id="PS51898">
    <property type="entry name" value="TYR_RECOMBINASE"/>
    <property type="match status" value="1"/>
</dbReference>
<dbReference type="SUPFAM" id="SSF56349">
    <property type="entry name" value="DNA breaking-rejoining enzymes"/>
    <property type="match status" value="1"/>
</dbReference>
<dbReference type="GO" id="GO:0007059">
    <property type="term" value="P:chromosome segregation"/>
    <property type="evidence" value="ECO:0007669"/>
    <property type="project" value="UniProtKB-KW"/>
</dbReference>
<reference evidence="4 5" key="1">
    <citation type="submission" date="2019-05" db="EMBL/GenBank/DDBJ databases">
        <title>Dyadobacter AR-3-8 sp. nov., isolated from arctic soil.</title>
        <authorList>
            <person name="Chaudhary D.K."/>
        </authorList>
    </citation>
    <scope>NUCLEOTIDE SEQUENCE [LARGE SCALE GENOMIC DNA]</scope>
    <source>
        <strain evidence="4 5">AR-3-8</strain>
    </source>
</reference>
<gene>
    <name evidence="4" type="ORF">FDK13_34635</name>
</gene>
<dbReference type="GO" id="GO:0006310">
    <property type="term" value="P:DNA recombination"/>
    <property type="evidence" value="ECO:0007669"/>
    <property type="project" value="UniProtKB-KW"/>
</dbReference>
<dbReference type="PANTHER" id="PTHR30349:SF81">
    <property type="entry name" value="TYROSINE RECOMBINASE XERC"/>
    <property type="match status" value="1"/>
</dbReference>
<evidence type="ECO:0000256" key="1">
    <source>
        <dbReference type="ARBA" id="ARBA00022829"/>
    </source>
</evidence>
<protein>
    <recommendedName>
        <fullName evidence="3">Tyr recombinase domain-containing protein</fullName>
    </recommendedName>
</protein>
<sequence>MTSIIIKEVVFMHNHFTGIYAPYLDQYLDYKRQLGFKQQTEESILAIFDRFTVSRGETRLGITPELSQAWMQTGANLSSSYNFHRALLINKLASFLNEQGIHSYLMRLPVCKMDFTPHIYSQDELGRLFEAADHFRIRKGLRQIMFAMPALLRLLYCTGLRGGEALALSVGDVNLDDQTILVRDSKNGQQRVMPFSDSLAAVLRQYAFYRNELPACMVKKDRFFISLDGKRISHHCFGRWFSRLLLAAGIPKGRGVTPHALRHSFSVHSLAMMAERGADIYCCLPVLSTYLGHKSVESTNHYVRLVSAMYPGLLKDIDRICINVFPNSSGYETY</sequence>
<dbReference type="Gene3D" id="1.10.443.10">
    <property type="entry name" value="Intergrase catalytic core"/>
    <property type="match status" value="1"/>
</dbReference>
<name>A0A4U6CKV0_9BACT</name>
<feature type="domain" description="Tyr recombinase" evidence="3">
    <location>
        <begin position="115"/>
        <end position="319"/>
    </location>
</feature>
<keyword evidence="5" id="KW-1185">Reference proteome</keyword>
<evidence type="ECO:0000313" key="5">
    <source>
        <dbReference type="Proteomes" id="UP000304900"/>
    </source>
</evidence>
<dbReference type="Pfam" id="PF00589">
    <property type="entry name" value="Phage_integrase"/>
    <property type="match status" value="1"/>
</dbReference>
<keyword evidence="1" id="KW-0159">Chromosome partition</keyword>
<proteinExistence type="predicted"/>
<evidence type="ECO:0000256" key="2">
    <source>
        <dbReference type="ARBA" id="ARBA00023172"/>
    </source>
</evidence>
<dbReference type="Proteomes" id="UP000304900">
    <property type="component" value="Unassembled WGS sequence"/>
</dbReference>
<evidence type="ECO:0000313" key="4">
    <source>
        <dbReference type="EMBL" id="TKT84870.1"/>
    </source>
</evidence>
<dbReference type="EMBL" id="SZVO01000037">
    <property type="protein sequence ID" value="TKT84870.1"/>
    <property type="molecule type" value="Genomic_DNA"/>
</dbReference>
<dbReference type="GO" id="GO:0015074">
    <property type="term" value="P:DNA integration"/>
    <property type="evidence" value="ECO:0007669"/>
    <property type="project" value="InterPro"/>
</dbReference>
<dbReference type="GO" id="GO:0003677">
    <property type="term" value="F:DNA binding"/>
    <property type="evidence" value="ECO:0007669"/>
    <property type="project" value="InterPro"/>
</dbReference>
<dbReference type="InterPro" id="IPR002104">
    <property type="entry name" value="Integrase_catalytic"/>
</dbReference>
<accession>A0A4U6CKV0</accession>
<dbReference type="OrthoDB" id="9766545at2"/>
<keyword evidence="2" id="KW-0233">DNA recombination</keyword>
<organism evidence="4 5">
    <name type="scientific">Dyadobacter frigoris</name>
    <dbReference type="NCBI Taxonomy" id="2576211"/>
    <lineage>
        <taxon>Bacteria</taxon>
        <taxon>Pseudomonadati</taxon>
        <taxon>Bacteroidota</taxon>
        <taxon>Cytophagia</taxon>
        <taxon>Cytophagales</taxon>
        <taxon>Spirosomataceae</taxon>
        <taxon>Dyadobacter</taxon>
    </lineage>
</organism>
<evidence type="ECO:0000259" key="3">
    <source>
        <dbReference type="PROSITE" id="PS51898"/>
    </source>
</evidence>
<comment type="caution">
    <text evidence="4">The sequence shown here is derived from an EMBL/GenBank/DDBJ whole genome shotgun (WGS) entry which is preliminary data.</text>
</comment>
<dbReference type="InterPro" id="IPR013762">
    <property type="entry name" value="Integrase-like_cat_sf"/>
</dbReference>
<dbReference type="InterPro" id="IPR050090">
    <property type="entry name" value="Tyrosine_recombinase_XerCD"/>
</dbReference>
<dbReference type="PANTHER" id="PTHR30349">
    <property type="entry name" value="PHAGE INTEGRASE-RELATED"/>
    <property type="match status" value="1"/>
</dbReference>
<dbReference type="AlphaFoldDB" id="A0A4U6CKV0"/>
<dbReference type="InterPro" id="IPR011010">
    <property type="entry name" value="DNA_brk_join_enz"/>
</dbReference>